<feature type="region of interest" description="Disordered" evidence="1">
    <location>
        <begin position="172"/>
        <end position="368"/>
    </location>
</feature>
<dbReference type="AlphaFoldDB" id="A0A7C8QIG2"/>
<feature type="compositionally biased region" description="Polar residues" evidence="1">
    <location>
        <begin position="279"/>
        <end position="290"/>
    </location>
</feature>
<dbReference type="Proteomes" id="UP000472727">
    <property type="component" value="Unassembled WGS sequence"/>
</dbReference>
<evidence type="ECO:0000256" key="1">
    <source>
        <dbReference type="SAM" id="MobiDB-lite"/>
    </source>
</evidence>
<keyword evidence="2" id="KW-0812">Transmembrane</keyword>
<keyword evidence="2" id="KW-0472">Membrane</keyword>
<feature type="transmembrane region" description="Helical" evidence="2">
    <location>
        <begin position="759"/>
        <end position="779"/>
    </location>
</feature>
<gene>
    <name evidence="3" type="ORF">TWF106_010141</name>
</gene>
<comment type="caution">
    <text evidence="3">The sequence shown here is derived from an EMBL/GenBank/DDBJ whole genome shotgun (WGS) entry which is preliminary data.</text>
</comment>
<feature type="compositionally biased region" description="Polar residues" evidence="1">
    <location>
        <begin position="187"/>
        <end position="224"/>
    </location>
</feature>
<evidence type="ECO:0000313" key="4">
    <source>
        <dbReference type="Proteomes" id="UP000472727"/>
    </source>
</evidence>
<feature type="compositionally biased region" description="Pro residues" evidence="1">
    <location>
        <begin position="301"/>
        <end position="311"/>
    </location>
</feature>
<name>A0A7C8QIG2_ORBOL</name>
<evidence type="ECO:0000313" key="3">
    <source>
        <dbReference type="EMBL" id="KAF3211688.1"/>
    </source>
</evidence>
<reference evidence="3 4" key="1">
    <citation type="submission" date="2019-06" db="EMBL/GenBank/DDBJ databases">
        <authorList>
            <person name="Palmer J.M."/>
        </authorList>
    </citation>
    <scope>NUCLEOTIDE SEQUENCE [LARGE SCALE GENOMIC DNA]</scope>
    <source>
        <strain evidence="3 4">TWF106</strain>
    </source>
</reference>
<keyword evidence="2" id="KW-1133">Transmembrane helix</keyword>
<feature type="compositionally biased region" description="Low complexity" evidence="1">
    <location>
        <begin position="234"/>
        <end position="243"/>
    </location>
</feature>
<accession>A0A7C8QIG2</accession>
<proteinExistence type="predicted"/>
<feature type="compositionally biased region" description="Polar residues" evidence="1">
    <location>
        <begin position="346"/>
        <end position="356"/>
    </location>
</feature>
<evidence type="ECO:0000256" key="2">
    <source>
        <dbReference type="SAM" id="Phobius"/>
    </source>
</evidence>
<dbReference type="EMBL" id="WIWS01000073">
    <property type="protein sequence ID" value="KAF3211688.1"/>
    <property type="molecule type" value="Genomic_DNA"/>
</dbReference>
<protein>
    <submittedName>
        <fullName evidence="3">Uncharacterized protein</fullName>
    </submittedName>
</protein>
<organism evidence="3 4">
    <name type="scientific">Orbilia oligospora</name>
    <name type="common">Nematode-trapping fungus</name>
    <name type="synonym">Arthrobotrys oligospora</name>
    <dbReference type="NCBI Taxonomy" id="2813651"/>
    <lineage>
        <taxon>Eukaryota</taxon>
        <taxon>Fungi</taxon>
        <taxon>Dikarya</taxon>
        <taxon>Ascomycota</taxon>
        <taxon>Pezizomycotina</taxon>
        <taxon>Orbiliomycetes</taxon>
        <taxon>Orbiliales</taxon>
        <taxon>Orbiliaceae</taxon>
        <taxon>Orbilia</taxon>
    </lineage>
</organism>
<sequence length="780" mass="82302">MELNPTVYFVTTITVDDSTSTNAPNATFQTVLGFSTENPDITTIQPNNTILSNTENIIPSSLATATDTDDITLVLPTTYQFIFGYNLPFSSTPTNDDTATDSVPTATDDVGLPTTSADVCPENTVLVTIPAYSEFTLSVFKGCTQYQAFLNFTRTLAITTKTAVVIETKGKDSIDGFGAPVTKPKDNQNAVPPNSKTQEGATRIPNSGNPSRTQGLGPDRTSNPGEDRPKSQGNPNPNSNPNPNEQPTRGPNRGPNEENNTQSPGPGPTRGPNEENDTRSPGSPDQTSPGEPNEQRTRKPGPTPIPNPNPNPNTTGGSGRPASRTFNPDDFTLLLMPTPSRPAPGQTVTPGPNPTETRPRDDGPFIMPAPRVTTISGTETTTTNFVGVTRVPMTTVVRMPGGGSSTLTLLTESTIPITSFQPRVSAEPVVTTINGQTTTFLTVLSVSASPTVVPVTTTINGRQTVLSSTFFLPVTVPVPQFTPFLTTTIGPTIINGLPTFGPMVVTLAPLTSTTLLTDIVSGRTVLRTTTFILPATSTLPNPRIQTLKISTVIDGITTTVNFPISLSAFLTTTVGTTTVDGTRSVFTNTFFVPQGVPILNLPSVILQTTIINGDETTLSEFYTIRPVSVTTTINGRETVVLVPSVVPITTPRTFFSTSFLKTTINGRPTSIPEVYFLKPTTTTTVVEGRTSIIQTTTAILVTTASLPEITSTRIPGINTTIPRNTTLSNSTVSAAPKITSTMSIPLPPAPSQTGAASSIGLGSLLACLGAFISAMLITFI</sequence>